<evidence type="ECO:0000313" key="15">
    <source>
        <dbReference type="EMBL" id="SDI39603.1"/>
    </source>
</evidence>
<keyword evidence="4" id="KW-1003">Cell membrane</keyword>
<feature type="transmembrane region" description="Helical" evidence="13">
    <location>
        <begin position="278"/>
        <end position="301"/>
    </location>
</feature>
<dbReference type="PANTHER" id="PTHR30181:SF2">
    <property type="entry name" value="PTS SYSTEM MANNITOL-SPECIFIC EIICBA COMPONENT"/>
    <property type="match status" value="1"/>
</dbReference>
<evidence type="ECO:0000256" key="13">
    <source>
        <dbReference type="SAM" id="Phobius"/>
    </source>
</evidence>
<dbReference type="GO" id="GO:0090563">
    <property type="term" value="F:protein-phosphocysteine-sugar phosphotransferase activity"/>
    <property type="evidence" value="ECO:0007669"/>
    <property type="project" value="TreeGrafter"/>
</dbReference>
<evidence type="ECO:0000256" key="10">
    <source>
        <dbReference type="ARBA" id="ARBA00022989"/>
    </source>
</evidence>
<evidence type="ECO:0000256" key="1">
    <source>
        <dbReference type="ARBA" id="ARBA00002434"/>
    </source>
</evidence>
<feature type="transmembrane region" description="Helical" evidence="13">
    <location>
        <begin position="57"/>
        <end position="75"/>
    </location>
</feature>
<organism evidence="15 16">
    <name type="scientific">Nonomuraea jiangxiensis</name>
    <dbReference type="NCBI Taxonomy" id="633440"/>
    <lineage>
        <taxon>Bacteria</taxon>
        <taxon>Bacillati</taxon>
        <taxon>Actinomycetota</taxon>
        <taxon>Actinomycetes</taxon>
        <taxon>Streptosporangiales</taxon>
        <taxon>Streptosporangiaceae</taxon>
        <taxon>Nonomuraea</taxon>
    </lineage>
</organism>
<evidence type="ECO:0000256" key="5">
    <source>
        <dbReference type="ARBA" id="ARBA00022553"/>
    </source>
</evidence>
<feature type="domain" description="PTS EIIC type-2" evidence="14">
    <location>
        <begin position="21"/>
        <end position="349"/>
    </location>
</feature>
<dbReference type="EMBL" id="FNDJ01000005">
    <property type="protein sequence ID" value="SDI39603.1"/>
    <property type="molecule type" value="Genomic_DNA"/>
</dbReference>
<keyword evidence="8" id="KW-0598">Phosphotransferase system</keyword>
<accession>A0A1G8K876</accession>
<dbReference type="GO" id="GO:0008982">
    <property type="term" value="F:protein-N(PI)-phosphohistidine-sugar phosphotransferase activity"/>
    <property type="evidence" value="ECO:0007669"/>
    <property type="project" value="InterPro"/>
</dbReference>
<dbReference type="InterPro" id="IPR004718">
    <property type="entry name" value="PTS_IIC_mtl"/>
</dbReference>
<keyword evidence="9 13" id="KW-0812">Transmembrane</keyword>
<evidence type="ECO:0000256" key="7">
    <source>
        <dbReference type="ARBA" id="ARBA00022679"/>
    </source>
</evidence>
<feature type="region of interest" description="Disordered" evidence="12">
    <location>
        <begin position="348"/>
        <end position="383"/>
    </location>
</feature>
<dbReference type="Pfam" id="PF02378">
    <property type="entry name" value="PTS_EIIC"/>
    <property type="match status" value="1"/>
</dbReference>
<proteinExistence type="predicted"/>
<evidence type="ECO:0000259" key="14">
    <source>
        <dbReference type="PROSITE" id="PS51104"/>
    </source>
</evidence>
<dbReference type="STRING" id="633440.SAMN05421869_105313"/>
<evidence type="ECO:0000256" key="6">
    <source>
        <dbReference type="ARBA" id="ARBA00022597"/>
    </source>
</evidence>
<feature type="transmembrane region" description="Helical" evidence="13">
    <location>
        <begin position="144"/>
        <end position="163"/>
    </location>
</feature>
<evidence type="ECO:0000256" key="2">
    <source>
        <dbReference type="ARBA" id="ARBA00004651"/>
    </source>
</evidence>
<keyword evidence="5" id="KW-0597">Phosphoprotein</keyword>
<evidence type="ECO:0000256" key="11">
    <source>
        <dbReference type="ARBA" id="ARBA00023136"/>
    </source>
</evidence>
<dbReference type="InterPro" id="IPR013014">
    <property type="entry name" value="PTS_EIIC_2"/>
</dbReference>
<dbReference type="NCBIfam" id="TIGR00851">
    <property type="entry name" value="mtlA"/>
    <property type="match status" value="1"/>
</dbReference>
<reference evidence="15 16" key="1">
    <citation type="submission" date="2016-10" db="EMBL/GenBank/DDBJ databases">
        <authorList>
            <person name="de Groot N.N."/>
        </authorList>
    </citation>
    <scope>NUCLEOTIDE SEQUENCE [LARGE SCALE GENOMIC DNA]</scope>
    <source>
        <strain evidence="15 16">CGMCC 4.6533</strain>
    </source>
</reference>
<name>A0A1G8K876_9ACTN</name>
<keyword evidence="7" id="KW-0808">Transferase</keyword>
<gene>
    <name evidence="15" type="ORF">SAMN05421869_105313</name>
</gene>
<keyword evidence="6" id="KW-0762">Sugar transport</keyword>
<keyword evidence="11 13" id="KW-0472">Membrane</keyword>
<comment type="subcellular location">
    <subcellularLocation>
        <location evidence="2">Cell membrane</location>
        <topology evidence="2">Multi-pass membrane protein</topology>
    </subcellularLocation>
</comment>
<evidence type="ECO:0000256" key="3">
    <source>
        <dbReference type="ARBA" id="ARBA00022448"/>
    </source>
</evidence>
<sequence length="383" mass="39469">MADTYTPPVTGTGVKATIQRIGGHLAGMIMPNIGAFIAWGLITALFIPTGWLPNETLAQMVSPIISILLPVLIAYTGGRMVHGQRGAVVGAVAVMGVVVGTDAPMFLGAMIIGPLTALILKYVDKFTEQRTRAGFEMLVDNFSAGIVGGAMAVVGMLGIGPIVETVTTAAGNAVGWLIQHNLLPVASVLIEPAKVLFLNNAVNHGVLSPLGVAEAAEQGKSILFMLESNPGPGLGLLLAYLLFGPRALRPSTPAAMIIHFFGGIHEIYFPYVLMKPRLILAVIAGGAAGVFTFMVTGAGLVATPSPGSIFAYIAVTPKGGWLGSSLGILLATAVSFAVAAVLLGFGRGEKEEPEPGETGTGQMNEDEHARAGHTGTEPATKEA</sequence>
<dbReference type="RefSeq" id="WP_245765031.1">
    <property type="nucleotide sequence ID" value="NZ_FNDJ01000005.1"/>
</dbReference>
<evidence type="ECO:0000313" key="16">
    <source>
        <dbReference type="Proteomes" id="UP000199202"/>
    </source>
</evidence>
<dbReference type="GO" id="GO:0005886">
    <property type="term" value="C:plasma membrane"/>
    <property type="evidence" value="ECO:0007669"/>
    <property type="project" value="UniProtKB-SubCell"/>
</dbReference>
<dbReference type="GO" id="GO:0009401">
    <property type="term" value="P:phosphoenolpyruvate-dependent sugar phosphotransferase system"/>
    <property type="evidence" value="ECO:0007669"/>
    <property type="project" value="UniProtKB-KW"/>
</dbReference>
<evidence type="ECO:0000256" key="9">
    <source>
        <dbReference type="ARBA" id="ARBA00022692"/>
    </source>
</evidence>
<dbReference type="InterPro" id="IPR003352">
    <property type="entry name" value="PTS_EIIC"/>
</dbReference>
<keyword evidence="16" id="KW-1185">Reference proteome</keyword>
<feature type="transmembrane region" description="Helical" evidence="13">
    <location>
        <begin position="29"/>
        <end position="51"/>
    </location>
</feature>
<dbReference type="PROSITE" id="PS51104">
    <property type="entry name" value="PTS_EIIC_TYPE_2"/>
    <property type="match status" value="1"/>
</dbReference>
<comment type="function">
    <text evidence="1">The phosphoenolpyruvate-dependent sugar phosphotransferase system (sugar PTS), a major carbohydrate active transport system, catalyzes the phosphorylation of incoming sugar substrates concomitantly with their translocation across the cell membrane. The enzyme II CmtAB PTS system is involved in D-mannitol transport.</text>
</comment>
<dbReference type="Proteomes" id="UP000199202">
    <property type="component" value="Unassembled WGS sequence"/>
</dbReference>
<keyword evidence="3" id="KW-0813">Transport</keyword>
<evidence type="ECO:0000256" key="8">
    <source>
        <dbReference type="ARBA" id="ARBA00022683"/>
    </source>
</evidence>
<dbReference type="AlphaFoldDB" id="A0A1G8K876"/>
<feature type="transmembrane region" description="Helical" evidence="13">
    <location>
        <begin position="321"/>
        <end position="345"/>
    </location>
</feature>
<evidence type="ECO:0000256" key="12">
    <source>
        <dbReference type="SAM" id="MobiDB-lite"/>
    </source>
</evidence>
<dbReference type="InterPro" id="IPR050893">
    <property type="entry name" value="Sugar_PTS"/>
</dbReference>
<protein>
    <submittedName>
        <fullName evidence="15">PTS system, mannitol-specific IIC component</fullName>
    </submittedName>
</protein>
<keyword evidence="10 13" id="KW-1133">Transmembrane helix</keyword>
<dbReference type="PANTHER" id="PTHR30181">
    <property type="entry name" value="MANNITOL PERMEASE IIC COMPONENT"/>
    <property type="match status" value="1"/>
</dbReference>
<feature type="transmembrane region" description="Helical" evidence="13">
    <location>
        <begin position="252"/>
        <end position="271"/>
    </location>
</feature>
<evidence type="ECO:0000256" key="4">
    <source>
        <dbReference type="ARBA" id="ARBA00022475"/>
    </source>
</evidence>